<accession>A0A9N9TQ93</accession>
<comment type="cofactor">
    <cofactor evidence="3">
        <name>FAD</name>
        <dbReference type="ChEBI" id="CHEBI:57692"/>
    </cofactor>
</comment>
<dbReference type="PANTHER" id="PTHR11552:SF158">
    <property type="entry name" value="GH23626P-RELATED"/>
    <property type="match status" value="1"/>
</dbReference>
<feature type="domain" description="Glucose-methanol-choline oxidoreductase N-terminal" evidence="7">
    <location>
        <begin position="323"/>
        <end position="337"/>
    </location>
</feature>
<dbReference type="OrthoDB" id="269227at2759"/>
<gene>
    <name evidence="8" type="ORF">PHYEVI_LOCUS8849</name>
</gene>
<evidence type="ECO:0000259" key="7">
    <source>
        <dbReference type="PROSITE" id="PS00624"/>
    </source>
</evidence>
<dbReference type="SUPFAM" id="SSF54373">
    <property type="entry name" value="FAD-linked reductases, C-terminal domain"/>
    <property type="match status" value="1"/>
</dbReference>
<dbReference type="Gene3D" id="3.50.50.60">
    <property type="entry name" value="FAD/NAD(P)-binding domain"/>
    <property type="match status" value="1"/>
</dbReference>
<protein>
    <recommendedName>
        <fullName evidence="6 7">Glucose-methanol-choline oxidoreductase N-terminal domain-containing protein</fullName>
    </recommendedName>
</protein>
<feature type="binding site" evidence="3">
    <location>
        <position position="286"/>
    </location>
    <ligand>
        <name>FAD</name>
        <dbReference type="ChEBI" id="CHEBI:57692"/>
    </ligand>
</feature>
<proteinExistence type="inferred from homology"/>
<evidence type="ECO:0000256" key="5">
    <source>
        <dbReference type="SAM" id="SignalP"/>
    </source>
</evidence>
<sequence length="624" mass="70989">MYIIYKSLVIILCQQVLTQNLSQVEHLKKLIQDGISNSMTFELPTDAREFEAPVHPIKDFGAHDFVIIGGGTAGSVLASRLTENKHFNVLVLEAGNFSNDGFEQFVNYFPFQANSPLNWGYKSVPQKYACHAFENNSCFVSQGKGVGGSTLINAALYSRGHPKNYDDWAKITRDPSWRYQRILKYFLKAEDFHWTDTAAVVDMKYHGRGGLLHVEHNLPDFYITQSFMEACSEFGYNQTDYNSPRVVGTSIHQKYTKRTKRNDFGTAFVKPFLNRPNLKVLTNAFVTKIEIDKKTKQANSVLFTHNGFTYRTTAKKEVLLSAGSVKSPQILMLSGIGPKEHLNRLGIDLIQNLEVGSALRDHCYVLLRVPTNITVPQESLDEQVRNYMDNKGSKSDTHGIAFLNLNQPKGSVPNLELFKYVARPTDEEMKLMRYKEDVYRTLWANNGTHFQFYLINLDVKSTGTVRLRDNSPYSYPLVDLGFLSDEKNEDREFMYESIQFLLKLIETEPYKKLGVGEIPGPLKPCEHLRFKSKEYWYCYIRYATDEFYHPMGTCPMGVAGEPGAVVNSKLEVFGVGKLRVVDSSVMPKRISGHTSASVGMIAEKISDVIKSKYFFCRFLNKSKN</sequence>
<dbReference type="InterPro" id="IPR036188">
    <property type="entry name" value="FAD/NAD-bd_sf"/>
</dbReference>
<organism evidence="8 9">
    <name type="scientific">Phyllotreta striolata</name>
    <name type="common">Striped flea beetle</name>
    <name type="synonym">Crioceris striolata</name>
    <dbReference type="NCBI Taxonomy" id="444603"/>
    <lineage>
        <taxon>Eukaryota</taxon>
        <taxon>Metazoa</taxon>
        <taxon>Ecdysozoa</taxon>
        <taxon>Arthropoda</taxon>
        <taxon>Hexapoda</taxon>
        <taxon>Insecta</taxon>
        <taxon>Pterygota</taxon>
        <taxon>Neoptera</taxon>
        <taxon>Endopterygota</taxon>
        <taxon>Coleoptera</taxon>
        <taxon>Polyphaga</taxon>
        <taxon>Cucujiformia</taxon>
        <taxon>Chrysomeloidea</taxon>
        <taxon>Chrysomelidae</taxon>
        <taxon>Galerucinae</taxon>
        <taxon>Alticini</taxon>
        <taxon>Phyllotreta</taxon>
    </lineage>
</organism>
<keyword evidence="9" id="KW-1185">Reference proteome</keyword>
<evidence type="ECO:0000259" key="6">
    <source>
        <dbReference type="PROSITE" id="PS00623"/>
    </source>
</evidence>
<evidence type="ECO:0000256" key="3">
    <source>
        <dbReference type="PIRSR" id="PIRSR000137-2"/>
    </source>
</evidence>
<dbReference type="PROSITE" id="PS00624">
    <property type="entry name" value="GMC_OXRED_2"/>
    <property type="match status" value="1"/>
</dbReference>
<keyword evidence="5" id="KW-0732">Signal</keyword>
<dbReference type="InterPro" id="IPR007867">
    <property type="entry name" value="GMC_OxRtase_C"/>
</dbReference>
<feature type="active site" description="Proton donor" evidence="2">
    <location>
        <position position="549"/>
    </location>
</feature>
<dbReference type="InterPro" id="IPR000172">
    <property type="entry name" value="GMC_OxRdtase_N"/>
</dbReference>
<dbReference type="Gene3D" id="3.30.560.10">
    <property type="entry name" value="Glucose Oxidase, domain 3"/>
    <property type="match status" value="1"/>
</dbReference>
<dbReference type="PIRSF" id="PIRSF000137">
    <property type="entry name" value="Alcohol_oxidase"/>
    <property type="match status" value="1"/>
</dbReference>
<evidence type="ECO:0000313" key="8">
    <source>
        <dbReference type="EMBL" id="CAG9862536.1"/>
    </source>
</evidence>
<dbReference type="GO" id="GO:0050660">
    <property type="term" value="F:flavin adenine dinucleotide binding"/>
    <property type="evidence" value="ECO:0007669"/>
    <property type="project" value="InterPro"/>
</dbReference>
<keyword evidence="4" id="KW-0285">Flavoprotein</keyword>
<dbReference type="Pfam" id="PF00732">
    <property type="entry name" value="GMC_oxred_N"/>
    <property type="match status" value="1"/>
</dbReference>
<dbReference type="GO" id="GO:0016614">
    <property type="term" value="F:oxidoreductase activity, acting on CH-OH group of donors"/>
    <property type="evidence" value="ECO:0007669"/>
    <property type="project" value="InterPro"/>
</dbReference>
<feature type="domain" description="Glucose-methanol-choline oxidoreductase N-terminal" evidence="6">
    <location>
        <begin position="143"/>
        <end position="166"/>
    </location>
</feature>
<dbReference type="InterPro" id="IPR012132">
    <property type="entry name" value="GMC_OxRdtase"/>
</dbReference>
<feature type="active site" description="Proton acceptor" evidence="2">
    <location>
        <position position="593"/>
    </location>
</feature>
<feature type="chain" id="PRO_5040219595" description="Glucose-methanol-choline oxidoreductase N-terminal domain-containing protein" evidence="5">
    <location>
        <begin position="19"/>
        <end position="624"/>
    </location>
</feature>
<keyword evidence="3 4" id="KW-0274">FAD</keyword>
<dbReference type="Pfam" id="PF05199">
    <property type="entry name" value="GMC_oxred_C"/>
    <property type="match status" value="1"/>
</dbReference>
<comment type="similarity">
    <text evidence="1 4">Belongs to the GMC oxidoreductase family.</text>
</comment>
<name>A0A9N9TQ93_PHYSR</name>
<evidence type="ECO:0000256" key="1">
    <source>
        <dbReference type="ARBA" id="ARBA00010790"/>
    </source>
</evidence>
<evidence type="ECO:0000256" key="2">
    <source>
        <dbReference type="PIRSR" id="PIRSR000137-1"/>
    </source>
</evidence>
<evidence type="ECO:0000256" key="4">
    <source>
        <dbReference type="RuleBase" id="RU003968"/>
    </source>
</evidence>
<dbReference type="EMBL" id="OU900098">
    <property type="protein sequence ID" value="CAG9862536.1"/>
    <property type="molecule type" value="Genomic_DNA"/>
</dbReference>
<dbReference type="PROSITE" id="PS00623">
    <property type="entry name" value="GMC_OXRED_1"/>
    <property type="match status" value="1"/>
</dbReference>
<feature type="signal peptide" evidence="5">
    <location>
        <begin position="1"/>
        <end position="18"/>
    </location>
</feature>
<evidence type="ECO:0000313" key="9">
    <source>
        <dbReference type="Proteomes" id="UP001153712"/>
    </source>
</evidence>
<dbReference type="SUPFAM" id="SSF51905">
    <property type="entry name" value="FAD/NAD(P)-binding domain"/>
    <property type="match status" value="1"/>
</dbReference>
<dbReference type="PANTHER" id="PTHR11552">
    <property type="entry name" value="GLUCOSE-METHANOL-CHOLINE GMC OXIDOREDUCTASE"/>
    <property type="match status" value="1"/>
</dbReference>
<reference evidence="8" key="1">
    <citation type="submission" date="2022-01" db="EMBL/GenBank/DDBJ databases">
        <authorList>
            <person name="King R."/>
        </authorList>
    </citation>
    <scope>NUCLEOTIDE SEQUENCE</scope>
</reference>
<dbReference type="Proteomes" id="UP001153712">
    <property type="component" value="Chromosome 5"/>
</dbReference>
<dbReference type="AlphaFoldDB" id="A0A9N9TQ93"/>